<feature type="compositionally biased region" description="Polar residues" evidence="1">
    <location>
        <begin position="1"/>
        <end position="18"/>
    </location>
</feature>
<reference evidence="3 4" key="1">
    <citation type="submission" date="2019-08" db="EMBL/GenBank/DDBJ databases">
        <title>Bacterial whole genome sequence for Glaciihabitans sp. CHu50b-6-2.</title>
        <authorList>
            <person name="Jin L."/>
        </authorList>
    </citation>
    <scope>NUCLEOTIDE SEQUENCE [LARGE SCALE GENOMIC DNA]</scope>
    <source>
        <strain evidence="3 4">CHu50b-6-2</strain>
    </source>
</reference>
<keyword evidence="2" id="KW-0812">Transmembrane</keyword>
<proteinExistence type="predicted"/>
<name>A0A5C8USD4_9MICO</name>
<dbReference type="Proteomes" id="UP000321379">
    <property type="component" value="Unassembled WGS sequence"/>
</dbReference>
<feature type="transmembrane region" description="Helical" evidence="2">
    <location>
        <begin position="38"/>
        <end position="62"/>
    </location>
</feature>
<protein>
    <submittedName>
        <fullName evidence="3">Uncharacterized protein</fullName>
    </submittedName>
</protein>
<evidence type="ECO:0000256" key="1">
    <source>
        <dbReference type="SAM" id="MobiDB-lite"/>
    </source>
</evidence>
<evidence type="ECO:0000256" key="2">
    <source>
        <dbReference type="SAM" id="Phobius"/>
    </source>
</evidence>
<dbReference type="EMBL" id="VRMG01000005">
    <property type="protein sequence ID" value="TXN31455.1"/>
    <property type="molecule type" value="Genomic_DNA"/>
</dbReference>
<evidence type="ECO:0000313" key="4">
    <source>
        <dbReference type="Proteomes" id="UP000321379"/>
    </source>
</evidence>
<accession>A0A5C8USD4</accession>
<dbReference type="AlphaFoldDB" id="A0A5C8USD4"/>
<comment type="caution">
    <text evidence="3">The sequence shown here is derived from an EMBL/GenBank/DDBJ whole genome shotgun (WGS) entry which is preliminary data.</text>
</comment>
<feature type="region of interest" description="Disordered" evidence="1">
    <location>
        <begin position="1"/>
        <end position="34"/>
    </location>
</feature>
<gene>
    <name evidence="3" type="ORF">FVP33_07875</name>
</gene>
<keyword evidence="2" id="KW-0472">Membrane</keyword>
<organism evidence="3 4">
    <name type="scientific">Lacisediminihabitans profunda</name>
    <dbReference type="NCBI Taxonomy" id="2594790"/>
    <lineage>
        <taxon>Bacteria</taxon>
        <taxon>Bacillati</taxon>
        <taxon>Actinomycetota</taxon>
        <taxon>Actinomycetes</taxon>
        <taxon>Micrococcales</taxon>
        <taxon>Microbacteriaceae</taxon>
        <taxon>Lacisediminihabitans</taxon>
    </lineage>
</organism>
<feature type="region of interest" description="Disordered" evidence="1">
    <location>
        <begin position="62"/>
        <end position="110"/>
    </location>
</feature>
<keyword evidence="4" id="KW-1185">Reference proteome</keyword>
<sequence>MPSEPTQDTTPDDQSAPSGQAGYAGNPPVQGSRPRRGLVLAGAIVGAVVVLGATFGGGVLVGSATHVDGPSMRQADRAPGNGQRGDRPDHGFMGPRGDQRGSNDGGYPGN</sequence>
<keyword evidence="2" id="KW-1133">Transmembrane helix</keyword>
<dbReference type="RefSeq" id="WP_147783042.1">
    <property type="nucleotide sequence ID" value="NZ_VRMG01000005.1"/>
</dbReference>
<evidence type="ECO:0000313" key="3">
    <source>
        <dbReference type="EMBL" id="TXN31455.1"/>
    </source>
</evidence>